<evidence type="ECO:0000313" key="3">
    <source>
        <dbReference type="EMBL" id="CAE4618539.1"/>
    </source>
</evidence>
<reference evidence="3" key="1">
    <citation type="submission" date="2021-01" db="EMBL/GenBank/DDBJ databases">
        <authorList>
            <person name="Corre E."/>
            <person name="Pelletier E."/>
            <person name="Niang G."/>
            <person name="Scheremetjew M."/>
            <person name="Finn R."/>
            <person name="Kale V."/>
            <person name="Holt S."/>
            <person name="Cochrane G."/>
            <person name="Meng A."/>
            <person name="Brown T."/>
            <person name="Cohen L."/>
        </authorList>
    </citation>
    <scope>NUCLEOTIDE SEQUENCE</scope>
    <source>
        <strain evidence="3">CCMP3105</strain>
    </source>
</reference>
<accession>A0A7S4VB11</accession>
<keyword evidence="1" id="KW-0812">Transmembrane</keyword>
<name>A0A7S4VB11_9DINO</name>
<evidence type="ECO:0000256" key="1">
    <source>
        <dbReference type="SAM" id="Phobius"/>
    </source>
</evidence>
<evidence type="ECO:0000256" key="2">
    <source>
        <dbReference type="SAM" id="SignalP"/>
    </source>
</evidence>
<feature type="transmembrane region" description="Helical" evidence="1">
    <location>
        <begin position="625"/>
        <end position="648"/>
    </location>
</feature>
<dbReference type="EMBL" id="HBNR01053258">
    <property type="protein sequence ID" value="CAE4618539.1"/>
    <property type="molecule type" value="Transcribed_RNA"/>
</dbReference>
<feature type="chain" id="PRO_5031008561" evidence="2">
    <location>
        <begin position="23"/>
        <end position="664"/>
    </location>
</feature>
<sequence length="664" mass="69872">MASNHGLFAVLCCTAVCPPAFASLAPSEVSRSEATQGGPGSHPRGPSPDACCGGHGDTCSDEVGRADLEAACCLSEGGPCFDERCTRERCCGAAPALAVRAANRSAQMAARPAGDPAPGAHTPGVSVTGHDNGAVQAPLAAAEETVCWSGDMTFSGCCLRSDDMCFSSASGRERCCRQPALQFAGDCARWLRDEGLPAVAGRLRGSLLWVLAPAVCGALWGSWASCPAGPACAPGATIPAASLLRVMGTLGAMAWHHCWRPYLEENRLGTFRTWLLCLFNVQCDLFFVRAGYLAGSRPPPRRDALCSRAVCARAAAAGAALGVLRRAARTAPAAFVTPYAVSALASGTLAGPPLAEIAAHAAAQLVPHDWPLGVELVCFSAVQVLMVLTEVAGEAAGLSSTAALLAACLQWRARSGPLPLRRWHQGYRSIPSHRLPTSLATLLATRLLRLAWPEPPGGSPEPGARGGAALGALLWGAAGLGMLFAATCEWLVQSGIHFLLMPWWFYPFLAKVPLVLGCVLILERSRRTAGRPDGAPPRGKPARTAAVAWLERLSWPAMCCHNDLRAYMRRELLPVRYDLEILLFTLFGLVSWSYAVGALVLWVGAPYERFLQRSLLALQPPAAAAGWWAWAVSAGLVLSAVSVTAWAARATCTLSDASLSPCVW</sequence>
<keyword evidence="2" id="KW-0732">Signal</keyword>
<dbReference type="AlphaFoldDB" id="A0A7S4VB11"/>
<feature type="signal peptide" evidence="2">
    <location>
        <begin position="1"/>
        <end position="22"/>
    </location>
</feature>
<protein>
    <submittedName>
        <fullName evidence="3">Uncharacterized protein</fullName>
    </submittedName>
</protein>
<organism evidence="3">
    <name type="scientific">Alexandrium monilatum</name>
    <dbReference type="NCBI Taxonomy" id="311494"/>
    <lineage>
        <taxon>Eukaryota</taxon>
        <taxon>Sar</taxon>
        <taxon>Alveolata</taxon>
        <taxon>Dinophyceae</taxon>
        <taxon>Gonyaulacales</taxon>
        <taxon>Pyrocystaceae</taxon>
        <taxon>Alexandrium</taxon>
    </lineage>
</organism>
<keyword evidence="1" id="KW-0472">Membrane</keyword>
<feature type="transmembrane region" description="Helical" evidence="1">
    <location>
        <begin position="579"/>
        <end position="605"/>
    </location>
</feature>
<proteinExistence type="predicted"/>
<keyword evidence="1" id="KW-1133">Transmembrane helix</keyword>
<gene>
    <name evidence="3" type="ORF">AMON00008_LOCUS37377</name>
</gene>
<feature type="transmembrane region" description="Helical" evidence="1">
    <location>
        <begin position="504"/>
        <end position="522"/>
    </location>
</feature>